<feature type="region of interest" description="Disordered" evidence="1">
    <location>
        <begin position="43"/>
        <end position="109"/>
    </location>
</feature>
<dbReference type="Proteomes" id="UP001501475">
    <property type="component" value="Unassembled WGS sequence"/>
</dbReference>
<evidence type="ECO:0000256" key="1">
    <source>
        <dbReference type="SAM" id="MobiDB-lite"/>
    </source>
</evidence>
<protein>
    <recommendedName>
        <fullName evidence="4">PE-PGRS family protein</fullName>
    </recommendedName>
</protein>
<organism evidence="2 3">
    <name type="scientific">Nostocoides vanveenii</name>
    <dbReference type="NCBI Taxonomy" id="330835"/>
    <lineage>
        <taxon>Bacteria</taxon>
        <taxon>Bacillati</taxon>
        <taxon>Actinomycetota</taxon>
        <taxon>Actinomycetes</taxon>
        <taxon>Micrococcales</taxon>
        <taxon>Intrasporangiaceae</taxon>
        <taxon>Nostocoides</taxon>
    </lineage>
</organism>
<evidence type="ECO:0000313" key="2">
    <source>
        <dbReference type="EMBL" id="GAA1769284.1"/>
    </source>
</evidence>
<feature type="compositionally biased region" description="Pro residues" evidence="1">
    <location>
        <begin position="78"/>
        <end position="87"/>
    </location>
</feature>
<gene>
    <name evidence="2" type="ORF">GCM10009810_29690</name>
</gene>
<accession>A0ABP4X6P5</accession>
<sequence>MDPVNDRQRDVLAWIGDGCPSRDWPDYTHRASARALAGRGLAKVSGHGPTWKATITDRGRAYLDHGPGPRPKAKPMPRTGPPAPRSPGRPESAPMAPPDPPAVPVPTTDNSAHAVAKTLTRRTDLSISQAIRGRAVGLLQTLAYEAARRGFDCSVPESGPVLVLTINHIDVEFTLHEEKVRGTAVAEEDRAKVRYSWQRAPLQRVEQWTGRLVLTLVKDPYNRAFWADRKRWTLESRLSLALDAAEEWAGIVKRRQDDAEAARQERRRQWEQAVPQAKTDYVDSLNRERVTAQLEAMHRAADLRAYADAVENVLPGLADQEQSAAREWASWIRLEADRCDPLLVTAELRYHRPENLPWVEVDRFMPRGMSSLKPPE</sequence>
<evidence type="ECO:0008006" key="4">
    <source>
        <dbReference type="Google" id="ProtNLM"/>
    </source>
</evidence>
<reference evidence="3" key="1">
    <citation type="journal article" date="2019" name="Int. J. Syst. Evol. Microbiol.">
        <title>The Global Catalogue of Microorganisms (GCM) 10K type strain sequencing project: providing services to taxonomists for standard genome sequencing and annotation.</title>
        <authorList>
            <consortium name="The Broad Institute Genomics Platform"/>
            <consortium name="The Broad Institute Genome Sequencing Center for Infectious Disease"/>
            <person name="Wu L."/>
            <person name="Ma J."/>
        </authorList>
    </citation>
    <scope>NUCLEOTIDE SEQUENCE [LARGE SCALE GENOMIC DNA]</scope>
    <source>
        <strain evidence="3">JCM 15591</strain>
    </source>
</reference>
<keyword evidence="3" id="KW-1185">Reference proteome</keyword>
<evidence type="ECO:0000313" key="3">
    <source>
        <dbReference type="Proteomes" id="UP001501475"/>
    </source>
</evidence>
<comment type="caution">
    <text evidence="2">The sequence shown here is derived from an EMBL/GenBank/DDBJ whole genome shotgun (WGS) entry which is preliminary data.</text>
</comment>
<name>A0ABP4X6P5_9MICO</name>
<proteinExistence type="predicted"/>
<dbReference type="EMBL" id="BAAAPN010000059">
    <property type="protein sequence ID" value="GAA1769284.1"/>
    <property type="molecule type" value="Genomic_DNA"/>
</dbReference>
<feature type="compositionally biased region" description="Pro residues" evidence="1">
    <location>
        <begin position="95"/>
        <end position="104"/>
    </location>
</feature>